<dbReference type="GO" id="GO:0016787">
    <property type="term" value="F:hydrolase activity"/>
    <property type="evidence" value="ECO:0007669"/>
    <property type="project" value="UniProtKB-KW"/>
</dbReference>
<evidence type="ECO:0000256" key="1">
    <source>
        <dbReference type="ARBA" id="ARBA00022741"/>
    </source>
</evidence>
<dbReference type="FunFam" id="3.40.50.300:FF:002125">
    <property type="entry name" value="ATP-dependent helicase HrpB"/>
    <property type="match status" value="1"/>
</dbReference>
<dbReference type="Pfam" id="PF00270">
    <property type="entry name" value="DEAD"/>
    <property type="match status" value="1"/>
</dbReference>
<dbReference type="Pfam" id="PF08482">
    <property type="entry name" value="HrpB_C"/>
    <property type="match status" value="1"/>
</dbReference>
<gene>
    <name evidence="7" type="primary">hrpB_2</name>
    <name evidence="7" type="ORF">VPAL9027_03384</name>
</gene>
<dbReference type="InterPro" id="IPR007502">
    <property type="entry name" value="Helicase-assoc_dom"/>
</dbReference>
<dbReference type="Gene3D" id="3.40.50.300">
    <property type="entry name" value="P-loop containing nucleotide triphosphate hydrolases"/>
    <property type="match status" value="2"/>
</dbReference>
<feature type="domain" description="Helicase C-terminal" evidence="6">
    <location>
        <begin position="203"/>
        <end position="368"/>
    </location>
</feature>
<dbReference type="GO" id="GO:0003724">
    <property type="term" value="F:RNA helicase activity"/>
    <property type="evidence" value="ECO:0007669"/>
    <property type="project" value="UniProtKB-EC"/>
</dbReference>
<dbReference type="PIRSF" id="PIRSF005496">
    <property type="entry name" value="ATP_hel_hrpB"/>
    <property type="match status" value="1"/>
</dbReference>
<dbReference type="InterPro" id="IPR049614">
    <property type="entry name" value="HrpB_DEXH"/>
</dbReference>
<keyword evidence="1" id="KW-0547">Nucleotide-binding</keyword>
<dbReference type="Proteomes" id="UP000189475">
    <property type="component" value="Unassembled WGS sequence"/>
</dbReference>
<keyword evidence="3 7" id="KW-0347">Helicase</keyword>
<dbReference type="NCBIfam" id="NF008662">
    <property type="entry name" value="PRK11664.1"/>
    <property type="match status" value="1"/>
</dbReference>
<evidence type="ECO:0000313" key="7">
    <source>
        <dbReference type="EMBL" id="SJL85345.1"/>
    </source>
</evidence>
<dbReference type="RefSeq" id="WP_077315728.1">
    <property type="nucleotide sequence ID" value="NZ_AP024887.1"/>
</dbReference>
<keyword evidence="2 7" id="KW-0378">Hydrolase</keyword>
<dbReference type="InterPro" id="IPR010225">
    <property type="entry name" value="HrpB"/>
</dbReference>
<dbReference type="CDD" id="cd17990">
    <property type="entry name" value="DEXHc_HrpB"/>
    <property type="match status" value="1"/>
</dbReference>
<dbReference type="InterPro" id="IPR014001">
    <property type="entry name" value="Helicase_ATP-bd"/>
</dbReference>
<dbReference type="CDD" id="cd18791">
    <property type="entry name" value="SF2_C_RHA"/>
    <property type="match status" value="1"/>
</dbReference>
<dbReference type="InterPro" id="IPR056329">
    <property type="entry name" value="CON_HrpB"/>
</dbReference>
<reference evidence="7 8" key="1">
    <citation type="submission" date="2017-02" db="EMBL/GenBank/DDBJ databases">
        <authorList>
            <person name="Peterson S.W."/>
        </authorList>
    </citation>
    <scope>NUCLEOTIDE SEQUENCE [LARGE SCALE GENOMIC DNA]</scope>
    <source>
        <strain evidence="7 8">CECT 9027</strain>
    </source>
</reference>
<dbReference type="STRING" id="1918946.VPAL9027_03384"/>
<dbReference type="AlphaFoldDB" id="A0A1R4B8T9"/>
<dbReference type="SMART" id="SM00847">
    <property type="entry name" value="HA2"/>
    <property type="match status" value="1"/>
</dbReference>
<dbReference type="InterPro" id="IPR011545">
    <property type="entry name" value="DEAD/DEAH_box_helicase_dom"/>
</dbReference>
<organism evidence="7 8">
    <name type="scientific">Vibrio palustris</name>
    <dbReference type="NCBI Taxonomy" id="1918946"/>
    <lineage>
        <taxon>Bacteria</taxon>
        <taxon>Pseudomonadati</taxon>
        <taxon>Pseudomonadota</taxon>
        <taxon>Gammaproteobacteria</taxon>
        <taxon>Vibrionales</taxon>
        <taxon>Vibrionaceae</taxon>
        <taxon>Vibrio</taxon>
    </lineage>
</organism>
<dbReference type="InterPro" id="IPR027417">
    <property type="entry name" value="P-loop_NTPase"/>
</dbReference>
<dbReference type="SUPFAM" id="SSF52540">
    <property type="entry name" value="P-loop containing nucleoside triphosphate hydrolases"/>
    <property type="match status" value="1"/>
</dbReference>
<dbReference type="SMART" id="SM00487">
    <property type="entry name" value="DEXDc"/>
    <property type="match status" value="1"/>
</dbReference>
<evidence type="ECO:0000256" key="2">
    <source>
        <dbReference type="ARBA" id="ARBA00022801"/>
    </source>
</evidence>
<name>A0A1R4B8T9_9VIBR</name>
<feature type="domain" description="Helicase ATP-binding" evidence="5">
    <location>
        <begin position="14"/>
        <end position="177"/>
    </location>
</feature>
<dbReference type="InterPro" id="IPR001650">
    <property type="entry name" value="Helicase_C-like"/>
</dbReference>
<evidence type="ECO:0000259" key="5">
    <source>
        <dbReference type="PROSITE" id="PS51192"/>
    </source>
</evidence>
<proteinExistence type="predicted"/>
<evidence type="ECO:0000256" key="4">
    <source>
        <dbReference type="ARBA" id="ARBA00022840"/>
    </source>
</evidence>
<dbReference type="PANTHER" id="PTHR43519:SF1">
    <property type="entry name" value="ATP-DEPENDENT RNA HELICASE HRPB"/>
    <property type="match status" value="1"/>
</dbReference>
<dbReference type="SMART" id="SM00490">
    <property type="entry name" value="HELICc"/>
    <property type="match status" value="1"/>
</dbReference>
<dbReference type="Pfam" id="PF24473">
    <property type="entry name" value="CON_HrpB"/>
    <property type="match status" value="1"/>
</dbReference>
<dbReference type="EMBL" id="FUFT01000013">
    <property type="protein sequence ID" value="SJL85345.1"/>
    <property type="molecule type" value="Genomic_DNA"/>
</dbReference>
<dbReference type="PROSITE" id="PS51194">
    <property type="entry name" value="HELICASE_CTER"/>
    <property type="match status" value="1"/>
</dbReference>
<evidence type="ECO:0000256" key="3">
    <source>
        <dbReference type="ARBA" id="ARBA00022806"/>
    </source>
</evidence>
<dbReference type="PROSITE" id="PS51192">
    <property type="entry name" value="HELICASE_ATP_BIND_1"/>
    <property type="match status" value="1"/>
</dbReference>
<dbReference type="GO" id="GO:0003676">
    <property type="term" value="F:nucleic acid binding"/>
    <property type="evidence" value="ECO:0007669"/>
    <property type="project" value="InterPro"/>
</dbReference>
<evidence type="ECO:0000259" key="6">
    <source>
        <dbReference type="PROSITE" id="PS51194"/>
    </source>
</evidence>
<dbReference type="PANTHER" id="PTHR43519">
    <property type="entry name" value="ATP-DEPENDENT RNA HELICASE HRPB"/>
    <property type="match status" value="1"/>
</dbReference>
<dbReference type="Pfam" id="PF00271">
    <property type="entry name" value="Helicase_C"/>
    <property type="match status" value="1"/>
</dbReference>
<keyword evidence="4" id="KW-0067">ATP-binding</keyword>
<dbReference type="EC" id="3.6.4.13" evidence="7"/>
<protein>
    <submittedName>
        <fullName evidence="7">ATP-dependent RNA helicase HrpB</fullName>
        <ecNumber evidence="7">3.6.4.13</ecNumber>
    </submittedName>
</protein>
<dbReference type="OrthoDB" id="9805617at2"/>
<dbReference type="InterPro" id="IPR013689">
    <property type="entry name" value="RNA_helicase_ATP-dep_HrpB_C"/>
</dbReference>
<evidence type="ECO:0000313" key="8">
    <source>
        <dbReference type="Proteomes" id="UP000189475"/>
    </source>
</evidence>
<dbReference type="GO" id="GO:0005524">
    <property type="term" value="F:ATP binding"/>
    <property type="evidence" value="ECO:0007669"/>
    <property type="project" value="UniProtKB-KW"/>
</dbReference>
<dbReference type="NCBIfam" id="TIGR01970">
    <property type="entry name" value="DEAH_box_HrpB"/>
    <property type="match status" value="1"/>
</dbReference>
<keyword evidence="8" id="KW-1185">Reference proteome</keyword>
<accession>A0A1R4B8T9</accession>
<dbReference type="Gene3D" id="1.20.120.1080">
    <property type="match status" value="1"/>
</dbReference>
<sequence>MSQLPIMEVLPQLLTALSQSSQIILKAPPGAGKSTQFPLALLQSGTFSGKIIMLEPRRLAVRNLAHYLAMQLNEKVGESIGYRMRGEQKVGANTQLEIVTEGVMSRMLQNDPELMGIECLIFDEFHERSLPADTALAFSLESQAVFRDDLKIVVMSATLEQDALQGVLPDAAYIESQGRQFPVEVSYRPLKPNERLLVVMANKIDHLMQHQEGSLLAFLPGVGAIRSLQTLLEERLTSNIDVCPLYGQLALSDQQKAIAPAAGERRKIVLATNIAETSLTIEGITMVVDSGLEKIARFDLKTGITRLDEVSIAQSSAEQRAGRAGRLTAGLCVRLYSESHYQQQPAMPIPAILQSDLSTLALDVAQWGATDPNQLSWVDSPPPAAYEQGRDLLYRLGLMTSSYQLTAMGYKTQTLGIEPRIAAMLLKTQATALNSAAIALATLLEEPEKNTLDICDSLQRWQEGKHNKQSRLNTRSQQLSQLLGSSFSLKSIQPDVLSVAACLAFPDRIAQSRGQKNGRFLLSNGHGAQLADTESLASEAYLVALDVVRLPHYSRIVSALRLSIADLHAHYLDMFTTVENVDWDEQRGKLFAEQQTRLGKLIVARQPLPAPGAEKMTQALLNYVARQGLSVLKWDKRSIAWLNRVRCAIEWLPHEAWPGMNDAALLAELDQWLAPYLVGIHSANQLKNVCVFDALHARLGWPLNQSLNTWLPPEHTMPTGHRHPIRYQEGKPPILSVRIQEVFGEQASPVIAQGTQIVVLELLSPALRPIQITQDLAGFWQGSYREVQKEMKGRYPKHVWPDDPAHHVATTKTKRQLNS</sequence>